<evidence type="ECO:0000256" key="1">
    <source>
        <dbReference type="ARBA" id="ARBA00004141"/>
    </source>
</evidence>
<evidence type="ECO:0000256" key="3">
    <source>
        <dbReference type="ARBA" id="ARBA00022516"/>
    </source>
</evidence>
<evidence type="ECO:0000256" key="10">
    <source>
        <dbReference type="ARBA" id="ARBA00023264"/>
    </source>
</evidence>
<accession>A0ABS2HCZ8</accession>
<feature type="transmembrane region" description="Helical" evidence="12">
    <location>
        <begin position="142"/>
        <end position="163"/>
    </location>
</feature>
<sequence>MKHLANGLTLSRMVLSCIMIFVLNQPTVFIIIYTIAGITDVLDGRIARRTNTASSIGAKLDSMADLLMFGVVTFALIRWAGEGMRFVWPYLAGAIAIRVASAGYAVCKFRTVAMIHTWGNKITGLLVFAAPWLMLAKGNHPWILIVLCIVSAASATEELLIHLTSRELDLNRKSWF</sequence>
<evidence type="ECO:0000256" key="7">
    <source>
        <dbReference type="ARBA" id="ARBA00023098"/>
    </source>
</evidence>
<dbReference type="InterPro" id="IPR000462">
    <property type="entry name" value="CDP-OH_P_trans"/>
</dbReference>
<keyword evidence="14" id="KW-1185">Reference proteome</keyword>
<dbReference type="InterPro" id="IPR048254">
    <property type="entry name" value="CDP_ALCOHOL_P_TRANSF_CS"/>
</dbReference>
<evidence type="ECO:0000256" key="4">
    <source>
        <dbReference type="ARBA" id="ARBA00022679"/>
    </source>
</evidence>
<keyword evidence="5 12" id="KW-0812">Transmembrane</keyword>
<dbReference type="PANTHER" id="PTHR14269">
    <property type="entry name" value="CDP-DIACYLGLYCEROL--GLYCEROL-3-PHOSPHATE 3-PHOSPHATIDYLTRANSFERASE-RELATED"/>
    <property type="match status" value="1"/>
</dbReference>
<dbReference type="RefSeq" id="WP_193415442.1">
    <property type="nucleotide sequence ID" value="NZ_JADCNN020000025.1"/>
</dbReference>
<gene>
    <name evidence="13" type="ORF">IM700_019975</name>
</gene>
<keyword evidence="10" id="KW-1208">Phospholipid metabolism</keyword>
<dbReference type="Pfam" id="PF01066">
    <property type="entry name" value="CDP-OH_P_transf"/>
    <property type="match status" value="1"/>
</dbReference>
<evidence type="ECO:0000313" key="14">
    <source>
        <dbReference type="Proteomes" id="UP001516620"/>
    </source>
</evidence>
<keyword evidence="9" id="KW-0594">Phospholipid biosynthesis</keyword>
<evidence type="ECO:0000256" key="6">
    <source>
        <dbReference type="ARBA" id="ARBA00022989"/>
    </source>
</evidence>
<evidence type="ECO:0000313" key="13">
    <source>
        <dbReference type="EMBL" id="MBM6997949.1"/>
    </source>
</evidence>
<evidence type="ECO:0000256" key="9">
    <source>
        <dbReference type="ARBA" id="ARBA00023209"/>
    </source>
</evidence>
<dbReference type="Proteomes" id="UP001516620">
    <property type="component" value="Unassembled WGS sequence"/>
</dbReference>
<feature type="transmembrane region" description="Helical" evidence="12">
    <location>
        <begin position="87"/>
        <end position="106"/>
    </location>
</feature>
<keyword evidence="4 11" id="KW-0808">Transferase</keyword>
<evidence type="ECO:0000256" key="12">
    <source>
        <dbReference type="SAM" id="Phobius"/>
    </source>
</evidence>
<name>A0ABS2HCZ8_9BACL</name>
<dbReference type="InterPro" id="IPR050324">
    <property type="entry name" value="CDP-alcohol_PTase-I"/>
</dbReference>
<keyword evidence="8 12" id="KW-0472">Membrane</keyword>
<keyword evidence="6 12" id="KW-1133">Transmembrane helix</keyword>
<feature type="transmembrane region" description="Helical" evidence="12">
    <location>
        <begin position="13"/>
        <end position="42"/>
    </location>
</feature>
<reference evidence="13 14" key="1">
    <citation type="submission" date="2021-01" db="EMBL/GenBank/DDBJ databases">
        <title>Paenibacillus sp.nov. isolated from the rhizosphere soil of tomato plant.</title>
        <authorList>
            <person name="Thin K.K."/>
            <person name="Zhang X."/>
            <person name="He S."/>
        </authorList>
    </citation>
    <scope>NUCLEOTIDE SEQUENCE [LARGE SCALE GENOMIC DNA]</scope>
    <source>
        <strain evidence="13 14">DXFW5</strain>
    </source>
</reference>
<evidence type="ECO:0000256" key="8">
    <source>
        <dbReference type="ARBA" id="ARBA00023136"/>
    </source>
</evidence>
<evidence type="ECO:0000256" key="2">
    <source>
        <dbReference type="ARBA" id="ARBA00010441"/>
    </source>
</evidence>
<keyword evidence="3" id="KW-0444">Lipid biosynthesis</keyword>
<comment type="subcellular location">
    <subcellularLocation>
        <location evidence="1">Membrane</location>
        <topology evidence="1">Multi-pass membrane protein</topology>
    </subcellularLocation>
</comment>
<comment type="similarity">
    <text evidence="2 11">Belongs to the CDP-alcohol phosphatidyltransferase class-I family.</text>
</comment>
<evidence type="ECO:0000256" key="5">
    <source>
        <dbReference type="ARBA" id="ARBA00022692"/>
    </source>
</evidence>
<feature type="transmembrane region" description="Helical" evidence="12">
    <location>
        <begin position="118"/>
        <end position="136"/>
    </location>
</feature>
<dbReference type="PROSITE" id="PS00379">
    <property type="entry name" value="CDP_ALCOHOL_P_TRANSF"/>
    <property type="match status" value="1"/>
</dbReference>
<dbReference type="Gene3D" id="1.20.120.1760">
    <property type="match status" value="1"/>
</dbReference>
<protein>
    <submittedName>
        <fullName evidence="13">CDP-alcohol phosphatidyltransferase family protein</fullName>
    </submittedName>
</protein>
<organism evidence="13 14">
    <name type="scientific">Paenibacillus rhizolycopersici</name>
    <dbReference type="NCBI Taxonomy" id="2780073"/>
    <lineage>
        <taxon>Bacteria</taxon>
        <taxon>Bacillati</taxon>
        <taxon>Bacillota</taxon>
        <taxon>Bacilli</taxon>
        <taxon>Bacillales</taxon>
        <taxon>Paenibacillaceae</taxon>
        <taxon>Paenibacillus</taxon>
    </lineage>
</organism>
<evidence type="ECO:0000256" key="11">
    <source>
        <dbReference type="RuleBase" id="RU003750"/>
    </source>
</evidence>
<keyword evidence="7" id="KW-0443">Lipid metabolism</keyword>
<comment type="caution">
    <text evidence="13">The sequence shown here is derived from an EMBL/GenBank/DDBJ whole genome shotgun (WGS) entry which is preliminary data.</text>
</comment>
<dbReference type="InterPro" id="IPR043130">
    <property type="entry name" value="CDP-OH_PTrfase_TM_dom"/>
</dbReference>
<dbReference type="EMBL" id="JADCNN020000025">
    <property type="protein sequence ID" value="MBM6997949.1"/>
    <property type="molecule type" value="Genomic_DNA"/>
</dbReference>
<proteinExistence type="inferred from homology"/>